<feature type="domain" description="RNA polymerase sigma factor 70 region 4 type 2" evidence="7">
    <location>
        <begin position="110"/>
        <end position="162"/>
    </location>
</feature>
<accession>A0ABY4YYB1</accession>
<gene>
    <name evidence="8" type="ORF">NF556_05505</name>
</gene>
<dbReference type="SUPFAM" id="SSF88946">
    <property type="entry name" value="Sigma2 domain of RNA polymerase sigma factors"/>
    <property type="match status" value="1"/>
</dbReference>
<dbReference type="InterPro" id="IPR036388">
    <property type="entry name" value="WH-like_DNA-bd_sf"/>
</dbReference>
<evidence type="ECO:0000259" key="7">
    <source>
        <dbReference type="Pfam" id="PF08281"/>
    </source>
</evidence>
<evidence type="ECO:0000313" key="9">
    <source>
        <dbReference type="Proteomes" id="UP001056455"/>
    </source>
</evidence>
<feature type="domain" description="RNA polymerase sigma-70 region 2" evidence="6">
    <location>
        <begin position="14"/>
        <end position="79"/>
    </location>
</feature>
<dbReference type="NCBIfam" id="TIGR02937">
    <property type="entry name" value="sigma70-ECF"/>
    <property type="match status" value="1"/>
</dbReference>
<dbReference type="PANTHER" id="PTHR43133:SF50">
    <property type="entry name" value="ECF RNA POLYMERASE SIGMA FACTOR SIGM"/>
    <property type="match status" value="1"/>
</dbReference>
<sequence>MSKRRRDAEFTAFVQRASPELLRIAWFITGDVEQAKELVQASLTKTYTAWARVRPNEAMAYTRTVLVNQQRDTWRKRRREVLVDHTTEPEAAPVPQAPPRHLADDVVDQQELMAALARLPEQQRRVVVLRYYCDQSEAAVADQLDIAVGTVKSTAARGLASLRGHFATIDEGIR</sequence>
<dbReference type="RefSeq" id="WP_252594486.1">
    <property type="nucleotide sequence ID" value="NZ_CP099489.1"/>
</dbReference>
<keyword evidence="5" id="KW-0804">Transcription</keyword>
<dbReference type="Proteomes" id="UP001056455">
    <property type="component" value="Chromosome"/>
</dbReference>
<dbReference type="InterPro" id="IPR014325">
    <property type="entry name" value="RNA_pol_sigma-E_actinobac"/>
</dbReference>
<reference evidence="8" key="1">
    <citation type="submission" date="2022-06" db="EMBL/GenBank/DDBJ databases">
        <title>Ornithinimicrobium HY1793.</title>
        <authorList>
            <person name="Huang Y."/>
        </authorList>
    </citation>
    <scope>NUCLEOTIDE SEQUENCE</scope>
    <source>
        <strain evidence="8">HY1793</strain>
    </source>
</reference>
<dbReference type="InterPro" id="IPR013249">
    <property type="entry name" value="RNA_pol_sigma70_r4_t2"/>
</dbReference>
<dbReference type="Gene3D" id="1.10.10.10">
    <property type="entry name" value="Winged helix-like DNA-binding domain superfamily/Winged helix DNA-binding domain"/>
    <property type="match status" value="1"/>
</dbReference>
<evidence type="ECO:0000256" key="1">
    <source>
        <dbReference type="ARBA" id="ARBA00010641"/>
    </source>
</evidence>
<dbReference type="CDD" id="cd06171">
    <property type="entry name" value="Sigma70_r4"/>
    <property type="match status" value="1"/>
</dbReference>
<dbReference type="InterPro" id="IPR013325">
    <property type="entry name" value="RNA_pol_sigma_r2"/>
</dbReference>
<name>A0ABY4YYB1_9MICO</name>
<dbReference type="Pfam" id="PF08281">
    <property type="entry name" value="Sigma70_r4_2"/>
    <property type="match status" value="1"/>
</dbReference>
<dbReference type="InterPro" id="IPR039425">
    <property type="entry name" value="RNA_pol_sigma-70-like"/>
</dbReference>
<keyword evidence="9" id="KW-1185">Reference proteome</keyword>
<dbReference type="InterPro" id="IPR014284">
    <property type="entry name" value="RNA_pol_sigma-70_dom"/>
</dbReference>
<evidence type="ECO:0000256" key="5">
    <source>
        <dbReference type="ARBA" id="ARBA00023163"/>
    </source>
</evidence>
<dbReference type="Gene3D" id="1.10.1740.10">
    <property type="match status" value="1"/>
</dbReference>
<dbReference type="EMBL" id="CP099489">
    <property type="protein sequence ID" value="USQ81102.1"/>
    <property type="molecule type" value="Genomic_DNA"/>
</dbReference>
<dbReference type="SUPFAM" id="SSF88659">
    <property type="entry name" value="Sigma3 and sigma4 domains of RNA polymerase sigma factors"/>
    <property type="match status" value="1"/>
</dbReference>
<proteinExistence type="inferred from homology"/>
<organism evidence="8 9">
    <name type="scientific">Ornithinimicrobium faecis</name>
    <dbReference type="NCBI Taxonomy" id="2934158"/>
    <lineage>
        <taxon>Bacteria</taxon>
        <taxon>Bacillati</taxon>
        <taxon>Actinomycetota</taxon>
        <taxon>Actinomycetes</taxon>
        <taxon>Micrococcales</taxon>
        <taxon>Ornithinimicrobiaceae</taxon>
        <taxon>Ornithinimicrobium</taxon>
    </lineage>
</organism>
<evidence type="ECO:0000256" key="3">
    <source>
        <dbReference type="ARBA" id="ARBA00023082"/>
    </source>
</evidence>
<evidence type="ECO:0000259" key="6">
    <source>
        <dbReference type="Pfam" id="PF04542"/>
    </source>
</evidence>
<comment type="similarity">
    <text evidence="1">Belongs to the sigma-70 factor family. ECF subfamily.</text>
</comment>
<evidence type="ECO:0000256" key="4">
    <source>
        <dbReference type="ARBA" id="ARBA00023125"/>
    </source>
</evidence>
<evidence type="ECO:0000256" key="2">
    <source>
        <dbReference type="ARBA" id="ARBA00023015"/>
    </source>
</evidence>
<dbReference type="Pfam" id="PF04542">
    <property type="entry name" value="Sigma70_r2"/>
    <property type="match status" value="1"/>
</dbReference>
<keyword evidence="3" id="KW-0731">Sigma factor</keyword>
<dbReference type="InterPro" id="IPR007627">
    <property type="entry name" value="RNA_pol_sigma70_r2"/>
</dbReference>
<dbReference type="InterPro" id="IPR013324">
    <property type="entry name" value="RNA_pol_sigma_r3/r4-like"/>
</dbReference>
<dbReference type="PANTHER" id="PTHR43133">
    <property type="entry name" value="RNA POLYMERASE ECF-TYPE SIGMA FACTO"/>
    <property type="match status" value="1"/>
</dbReference>
<protein>
    <submittedName>
        <fullName evidence="8">SigE family RNA polymerase sigma factor</fullName>
    </submittedName>
</protein>
<keyword evidence="4" id="KW-0238">DNA-binding</keyword>
<dbReference type="NCBIfam" id="TIGR02983">
    <property type="entry name" value="SigE-fam_strep"/>
    <property type="match status" value="1"/>
</dbReference>
<keyword evidence="2" id="KW-0805">Transcription regulation</keyword>
<evidence type="ECO:0000313" key="8">
    <source>
        <dbReference type="EMBL" id="USQ81102.1"/>
    </source>
</evidence>